<feature type="compositionally biased region" description="Low complexity" evidence="1">
    <location>
        <begin position="77"/>
        <end position="88"/>
    </location>
</feature>
<dbReference type="AlphaFoldDB" id="S8DSL0"/>
<organism evidence="2 3">
    <name type="scientific">Fomitopsis schrenkii</name>
    <name type="common">Brown rot fungus</name>
    <dbReference type="NCBI Taxonomy" id="2126942"/>
    <lineage>
        <taxon>Eukaryota</taxon>
        <taxon>Fungi</taxon>
        <taxon>Dikarya</taxon>
        <taxon>Basidiomycota</taxon>
        <taxon>Agaricomycotina</taxon>
        <taxon>Agaricomycetes</taxon>
        <taxon>Polyporales</taxon>
        <taxon>Fomitopsis</taxon>
    </lineage>
</organism>
<dbReference type="EMBL" id="KE504203">
    <property type="protein sequence ID" value="EPS95652.1"/>
    <property type="molecule type" value="Genomic_DNA"/>
</dbReference>
<feature type="compositionally biased region" description="Basic and acidic residues" evidence="1">
    <location>
        <begin position="123"/>
        <end position="139"/>
    </location>
</feature>
<name>S8DSL0_FOMSC</name>
<proteinExistence type="predicted"/>
<evidence type="ECO:0000313" key="3">
    <source>
        <dbReference type="Proteomes" id="UP000015241"/>
    </source>
</evidence>
<gene>
    <name evidence="2" type="ORF">FOMPIDRAFT_1025702</name>
</gene>
<feature type="compositionally biased region" description="Basic and acidic residues" evidence="1">
    <location>
        <begin position="57"/>
        <end position="75"/>
    </location>
</feature>
<accession>S8DSL0</accession>
<evidence type="ECO:0000313" key="2">
    <source>
        <dbReference type="EMBL" id="EPS95652.1"/>
    </source>
</evidence>
<evidence type="ECO:0000256" key="1">
    <source>
        <dbReference type="SAM" id="MobiDB-lite"/>
    </source>
</evidence>
<keyword evidence="3" id="KW-1185">Reference proteome</keyword>
<dbReference type="eggNOG" id="ENOG502QWCE">
    <property type="taxonomic scope" value="Eukaryota"/>
</dbReference>
<feature type="region of interest" description="Disordered" evidence="1">
    <location>
        <begin position="1"/>
        <end position="150"/>
    </location>
</feature>
<sequence>MSDAYPGDSKMSSDAYPSDSKMAPDADTHQPDAYTQQPGAHTHQSDVDPQQPAVYPRDPDAYPRQREVHIQEPDVHPYQPDTYPQQPDSYPPNAYPPEPKMPIETHLNESEATTSAAPTFPDPTHEKAHDDEYGYHDTSTRPSTDSRVSLDEPIADNLPEADHPTVALLIPFPTLLRPPSKKDAKVLPFLMYAPLAAPLPPPKEGDKQSWKNKAIRKWQKEETEAREKKTGLKAKAVGLISKGMSATKNSRIEFLVRTPNKKKLRELRFLYPKSWPAENVRQEFTELVKSAKKGAILNGVISTALAPVALVFDTLTFIPGPFEITAVWSASSWTGAARATGIANRVTSSSLPINFSPDPALDVLRARLHELCWAVAPRGAIAPPGQGVGGAPLVAGEQRAGIKRGPELAGAVLEVFRAHGEDMADVHTDRTAVAEDLHRCMKKAAREWAKTIH</sequence>
<feature type="compositionally biased region" description="Pro residues" evidence="1">
    <location>
        <begin position="89"/>
        <end position="100"/>
    </location>
</feature>
<dbReference type="Proteomes" id="UP000015241">
    <property type="component" value="Unassembled WGS sequence"/>
</dbReference>
<dbReference type="HOGENOM" id="CLU_604165_0_0_1"/>
<protein>
    <submittedName>
        <fullName evidence="2">Uncharacterized protein</fullName>
    </submittedName>
</protein>
<dbReference type="OrthoDB" id="3189033at2759"/>
<reference evidence="2 3" key="1">
    <citation type="journal article" date="2012" name="Science">
        <title>The Paleozoic origin of enzymatic lignin decomposition reconstructed from 31 fungal genomes.</title>
        <authorList>
            <person name="Floudas D."/>
            <person name="Binder M."/>
            <person name="Riley R."/>
            <person name="Barry K."/>
            <person name="Blanchette R.A."/>
            <person name="Henrissat B."/>
            <person name="Martinez A.T."/>
            <person name="Otillar R."/>
            <person name="Spatafora J.W."/>
            <person name="Yadav J.S."/>
            <person name="Aerts A."/>
            <person name="Benoit I."/>
            <person name="Boyd A."/>
            <person name="Carlson A."/>
            <person name="Copeland A."/>
            <person name="Coutinho P.M."/>
            <person name="de Vries R.P."/>
            <person name="Ferreira P."/>
            <person name="Findley K."/>
            <person name="Foster B."/>
            <person name="Gaskell J."/>
            <person name="Glotzer D."/>
            <person name="Gorecki P."/>
            <person name="Heitman J."/>
            <person name="Hesse C."/>
            <person name="Hori C."/>
            <person name="Igarashi K."/>
            <person name="Jurgens J.A."/>
            <person name="Kallen N."/>
            <person name="Kersten P."/>
            <person name="Kohler A."/>
            <person name="Kuees U."/>
            <person name="Kumar T.K.A."/>
            <person name="Kuo A."/>
            <person name="LaButti K."/>
            <person name="Larrondo L.F."/>
            <person name="Lindquist E."/>
            <person name="Ling A."/>
            <person name="Lombard V."/>
            <person name="Lucas S."/>
            <person name="Lundell T."/>
            <person name="Martin R."/>
            <person name="McLaughlin D.J."/>
            <person name="Morgenstern I."/>
            <person name="Morin E."/>
            <person name="Murat C."/>
            <person name="Nagy L.G."/>
            <person name="Nolan M."/>
            <person name="Ohm R.A."/>
            <person name="Patyshakuliyeva A."/>
            <person name="Rokas A."/>
            <person name="Ruiz-Duenas F.J."/>
            <person name="Sabat G."/>
            <person name="Salamov A."/>
            <person name="Samejima M."/>
            <person name="Schmutz J."/>
            <person name="Slot J.C."/>
            <person name="St John F."/>
            <person name="Stenlid J."/>
            <person name="Sun H."/>
            <person name="Sun S."/>
            <person name="Syed K."/>
            <person name="Tsang A."/>
            <person name="Wiebenga A."/>
            <person name="Young D."/>
            <person name="Pisabarro A."/>
            <person name="Eastwood D.C."/>
            <person name="Martin F."/>
            <person name="Cullen D."/>
            <person name="Grigoriev I.V."/>
            <person name="Hibbett D.S."/>
        </authorList>
    </citation>
    <scope>NUCLEOTIDE SEQUENCE</scope>
    <source>
        <strain evidence="3">FP-58527</strain>
    </source>
</reference>
<dbReference type="InParanoid" id="S8DSL0"/>